<dbReference type="GO" id="GO:0003676">
    <property type="term" value="F:nucleic acid binding"/>
    <property type="evidence" value="ECO:0007669"/>
    <property type="project" value="InterPro"/>
</dbReference>
<evidence type="ECO:0000256" key="1">
    <source>
        <dbReference type="ARBA" id="ARBA00022603"/>
    </source>
</evidence>
<dbReference type="PANTHER" id="PTHR43542:SF1">
    <property type="entry name" value="METHYLTRANSFERASE"/>
    <property type="match status" value="1"/>
</dbReference>
<dbReference type="RefSeq" id="WP_188418891.1">
    <property type="nucleotide sequence ID" value="NZ_BMDO01000017.1"/>
</dbReference>
<dbReference type="Gene3D" id="3.40.50.150">
    <property type="entry name" value="Vaccinia Virus protein VP39"/>
    <property type="match status" value="1"/>
</dbReference>
<keyword evidence="4" id="KW-1185">Reference proteome</keyword>
<reference evidence="3" key="2">
    <citation type="submission" date="2020-09" db="EMBL/GenBank/DDBJ databases">
        <authorList>
            <person name="Sun Q."/>
            <person name="Sedlacek I."/>
        </authorList>
    </citation>
    <scope>NUCLEOTIDE SEQUENCE</scope>
    <source>
        <strain evidence="3">CCM 8711</strain>
    </source>
</reference>
<accession>A0A917N3B2</accession>
<evidence type="ECO:0000313" key="4">
    <source>
        <dbReference type="Proteomes" id="UP000662074"/>
    </source>
</evidence>
<dbReference type="SUPFAM" id="SSF53335">
    <property type="entry name" value="S-adenosyl-L-methionine-dependent methyltransferases"/>
    <property type="match status" value="1"/>
</dbReference>
<comment type="caution">
    <text evidence="3">The sequence shown here is derived from an EMBL/GenBank/DDBJ whole genome shotgun (WGS) entry which is preliminary data.</text>
</comment>
<gene>
    <name evidence="3" type="ORF">GCM10011425_39700</name>
</gene>
<dbReference type="PANTHER" id="PTHR43542">
    <property type="entry name" value="METHYLTRANSFERASE"/>
    <property type="match status" value="1"/>
</dbReference>
<evidence type="ECO:0000313" key="3">
    <source>
        <dbReference type="EMBL" id="GGI52758.1"/>
    </source>
</evidence>
<dbReference type="GO" id="GO:0031167">
    <property type="term" value="P:rRNA methylation"/>
    <property type="evidence" value="ECO:0007669"/>
    <property type="project" value="InterPro"/>
</dbReference>
<dbReference type="GO" id="GO:0008168">
    <property type="term" value="F:methyltransferase activity"/>
    <property type="evidence" value="ECO:0007669"/>
    <property type="project" value="UniProtKB-KW"/>
</dbReference>
<reference evidence="3" key="1">
    <citation type="journal article" date="2014" name="Int. J. Syst. Evol. Microbiol.">
        <title>Complete genome sequence of Corynebacterium casei LMG S-19264T (=DSM 44701T), isolated from a smear-ripened cheese.</title>
        <authorList>
            <consortium name="US DOE Joint Genome Institute (JGI-PGF)"/>
            <person name="Walter F."/>
            <person name="Albersmeier A."/>
            <person name="Kalinowski J."/>
            <person name="Ruckert C."/>
        </authorList>
    </citation>
    <scope>NUCLEOTIDE SEQUENCE</scope>
    <source>
        <strain evidence="3">CCM 8711</strain>
    </source>
</reference>
<dbReference type="PROSITE" id="PS00092">
    <property type="entry name" value="N6_MTASE"/>
    <property type="match status" value="1"/>
</dbReference>
<dbReference type="InterPro" id="IPR002052">
    <property type="entry name" value="DNA_methylase_N6_adenine_CS"/>
</dbReference>
<dbReference type="AlphaFoldDB" id="A0A917N3B2"/>
<dbReference type="PIRSF" id="PIRSF004553">
    <property type="entry name" value="CHP00095"/>
    <property type="match status" value="1"/>
</dbReference>
<dbReference type="EMBL" id="BMDO01000017">
    <property type="protein sequence ID" value="GGI52758.1"/>
    <property type="molecule type" value="Genomic_DNA"/>
</dbReference>
<evidence type="ECO:0000256" key="2">
    <source>
        <dbReference type="ARBA" id="ARBA00022679"/>
    </source>
</evidence>
<dbReference type="InterPro" id="IPR004398">
    <property type="entry name" value="RNA_MeTrfase_RsmD"/>
</dbReference>
<dbReference type="Proteomes" id="UP000662074">
    <property type="component" value="Unassembled WGS sequence"/>
</dbReference>
<keyword evidence="2" id="KW-0808">Transferase</keyword>
<proteinExistence type="predicted"/>
<name>A0A917N3B2_9SPHI</name>
<dbReference type="InterPro" id="IPR029063">
    <property type="entry name" value="SAM-dependent_MTases_sf"/>
</dbReference>
<protein>
    <submittedName>
        <fullName evidence="3">Methyltransferase</fullName>
    </submittedName>
</protein>
<dbReference type="CDD" id="cd02440">
    <property type="entry name" value="AdoMet_MTases"/>
    <property type="match status" value="1"/>
</dbReference>
<sequence length="191" mass="21743">MRIIGGRLKGLRLNPPKNLPVRPTTDLAKEALFNILQNQIDLEGLKILDLFCGTGNLALEFASRYAQSVTAVDRSIHCVNYVKDTARQHGLTQINTFKADVFKYLEIETEQYDLIFADPPYDLNRIPELPKIVFDKNLLLPGGMLIVEHQSMQNLSNHPNFTVQRRYGHSSFSFFEMKEEEGAESKDQSAE</sequence>
<keyword evidence="1 3" id="KW-0489">Methyltransferase</keyword>
<organism evidence="3 4">
    <name type="scientific">Mucilaginibacter galii</name>
    <dbReference type="NCBI Taxonomy" id="2005073"/>
    <lineage>
        <taxon>Bacteria</taxon>
        <taxon>Pseudomonadati</taxon>
        <taxon>Bacteroidota</taxon>
        <taxon>Sphingobacteriia</taxon>
        <taxon>Sphingobacteriales</taxon>
        <taxon>Sphingobacteriaceae</taxon>
        <taxon>Mucilaginibacter</taxon>
    </lineage>
</organism>
<dbReference type="Pfam" id="PF03602">
    <property type="entry name" value="Cons_hypoth95"/>
    <property type="match status" value="1"/>
</dbReference>